<dbReference type="PANTHER" id="PTHR13604:SF0">
    <property type="entry name" value="ABASIC SITE PROCESSING PROTEIN HMCES"/>
    <property type="match status" value="1"/>
</dbReference>
<protein>
    <recommendedName>
        <fullName evidence="8">Abasic site processing protein</fullName>
        <ecNumber evidence="8">3.4.-.-</ecNumber>
    </recommendedName>
</protein>
<comment type="similarity">
    <text evidence="1 8">Belongs to the SOS response-associated peptidase family.</text>
</comment>
<evidence type="ECO:0000256" key="3">
    <source>
        <dbReference type="ARBA" id="ARBA00022763"/>
    </source>
</evidence>
<gene>
    <name evidence="9" type="ORF">GH807_01200</name>
</gene>
<keyword evidence="2 8" id="KW-0645">Protease</keyword>
<dbReference type="EC" id="3.4.-.-" evidence="8"/>
<reference evidence="9 10" key="1">
    <citation type="journal article" date="2020" name="mSystems">
        <title>Defining Genomic and Predicted Metabolic Features of the Acetobacterium Genus.</title>
        <authorList>
            <person name="Ross D.E."/>
            <person name="Marshall C.W."/>
            <person name="Gulliver D."/>
            <person name="May H.D."/>
            <person name="Norman R.S."/>
        </authorList>
    </citation>
    <scope>NUCLEOTIDE SEQUENCE [LARGE SCALE GENOMIC DNA]</scope>
    <source>
        <strain evidence="9 10">DSM 9173</strain>
    </source>
</reference>
<evidence type="ECO:0000313" key="10">
    <source>
        <dbReference type="Proteomes" id="UP000653358"/>
    </source>
</evidence>
<dbReference type="Proteomes" id="UP000653358">
    <property type="component" value="Unassembled WGS sequence"/>
</dbReference>
<dbReference type="EMBL" id="WJBB01000001">
    <property type="protein sequence ID" value="MBC3795668.1"/>
    <property type="molecule type" value="Genomic_DNA"/>
</dbReference>
<evidence type="ECO:0000256" key="7">
    <source>
        <dbReference type="ARBA" id="ARBA00023239"/>
    </source>
</evidence>
<evidence type="ECO:0000256" key="5">
    <source>
        <dbReference type="ARBA" id="ARBA00023124"/>
    </source>
</evidence>
<dbReference type="InterPro" id="IPR036590">
    <property type="entry name" value="SRAP-like"/>
</dbReference>
<evidence type="ECO:0000256" key="1">
    <source>
        <dbReference type="ARBA" id="ARBA00008136"/>
    </source>
</evidence>
<evidence type="ECO:0000256" key="4">
    <source>
        <dbReference type="ARBA" id="ARBA00022801"/>
    </source>
</evidence>
<keyword evidence="10" id="KW-1185">Reference proteome</keyword>
<name>A0ABR6WGT4_9FIRM</name>
<dbReference type="InterPro" id="IPR003738">
    <property type="entry name" value="SRAP"/>
</dbReference>
<evidence type="ECO:0000313" key="9">
    <source>
        <dbReference type="EMBL" id="MBC3795668.1"/>
    </source>
</evidence>
<dbReference type="Pfam" id="PF02586">
    <property type="entry name" value="SRAP"/>
    <property type="match status" value="1"/>
</dbReference>
<keyword evidence="5" id="KW-0190">Covalent protein-DNA linkage</keyword>
<keyword evidence="4 8" id="KW-0378">Hydrolase</keyword>
<sequence length="206" mass="23893">MCGRYILFSNKEERVIKAIVEKVNKKYHMVIKKGDIYPTDLAPVYAPRPDQRGMDLELKRWGYNRQIGKKKTLLINARSETVLEKAAFRDDFLYRRCLIPAVGFYEWNEKKEKFRFVGMDDLIYLGGFYHGQTEGSDAFLIMTKPPVETVAQVHNRMPVVIPADQAMDFLYSTETALKIMSENRVILKRKLIEGEKQGSFIGLTED</sequence>
<proteinExistence type="inferred from homology"/>
<evidence type="ECO:0000256" key="6">
    <source>
        <dbReference type="ARBA" id="ARBA00023125"/>
    </source>
</evidence>
<evidence type="ECO:0000256" key="2">
    <source>
        <dbReference type="ARBA" id="ARBA00022670"/>
    </source>
</evidence>
<keyword evidence="6" id="KW-0238">DNA-binding</keyword>
<dbReference type="RefSeq" id="WP_148601956.1">
    <property type="nucleotide sequence ID" value="NZ_RXYB01000001.1"/>
</dbReference>
<keyword evidence="7" id="KW-0456">Lyase</keyword>
<comment type="caution">
    <text evidence="9">The sequence shown here is derived from an EMBL/GenBank/DDBJ whole genome shotgun (WGS) entry which is preliminary data.</text>
</comment>
<keyword evidence="3" id="KW-0227">DNA damage</keyword>
<accession>A0ABR6WGT4</accession>
<organism evidence="9 10">
    <name type="scientific">Acetobacterium tundrae</name>
    <dbReference type="NCBI Taxonomy" id="132932"/>
    <lineage>
        <taxon>Bacteria</taxon>
        <taxon>Bacillati</taxon>
        <taxon>Bacillota</taxon>
        <taxon>Clostridia</taxon>
        <taxon>Eubacteriales</taxon>
        <taxon>Eubacteriaceae</taxon>
        <taxon>Acetobacterium</taxon>
    </lineage>
</organism>
<evidence type="ECO:0000256" key="8">
    <source>
        <dbReference type="RuleBase" id="RU364100"/>
    </source>
</evidence>
<dbReference type="PANTHER" id="PTHR13604">
    <property type="entry name" value="DC12-RELATED"/>
    <property type="match status" value="1"/>
</dbReference>
<dbReference type="Gene3D" id="3.90.1680.10">
    <property type="entry name" value="SOS response associated peptidase-like"/>
    <property type="match status" value="1"/>
</dbReference>
<dbReference type="SUPFAM" id="SSF143081">
    <property type="entry name" value="BB1717-like"/>
    <property type="match status" value="1"/>
</dbReference>